<dbReference type="Pfam" id="PF00535">
    <property type="entry name" value="Glycos_transf_2"/>
    <property type="match status" value="1"/>
</dbReference>
<dbReference type="EMBL" id="CP018139">
    <property type="protein sequence ID" value="APE32120.1"/>
    <property type="molecule type" value="Genomic_DNA"/>
</dbReference>
<sequence length="325" mass="36466">MNSTTVSVIIPAYNVSPYVQEALHSLSRQDVLPDEVIIIDDGSLDDTLAVIQAFPHPYPVRILSTGNQGQGAARNLGISLSSGDYIYFFDADDMLSTGFVGAMKGIVEENAFPDIVFFSGEIFCDEAAEGLFSMDYRRGFNGTYHSPLELLRAFGEAGRISCSPCLYLSRRSLWVDTPLAFIEHYHEDEHILYPLILSAGSYHVTDDLYFFRRVRHGSTVTQAKSVRHILGYRDTIRSLLQLHRDLPDPEIKRFIRYRAVHFMKKYVFHATRNGIAMDARFLSSTLLGFRSAELFAYVIYRGGGALSRNVIRRVLGEQAGVEASG</sequence>
<dbReference type="CDD" id="cd00761">
    <property type="entry name" value="Glyco_tranf_GTA_type"/>
    <property type="match status" value="1"/>
</dbReference>
<feature type="domain" description="Glycosyltransferase 2-like" evidence="1">
    <location>
        <begin position="7"/>
        <end position="111"/>
    </location>
</feature>
<organism evidence="2 3">
    <name type="scientific">Halomonas aestuarii</name>
    <dbReference type="NCBI Taxonomy" id="1897729"/>
    <lineage>
        <taxon>Bacteria</taxon>
        <taxon>Pseudomonadati</taxon>
        <taxon>Pseudomonadota</taxon>
        <taxon>Gammaproteobacteria</taxon>
        <taxon>Oceanospirillales</taxon>
        <taxon>Halomonadaceae</taxon>
        <taxon>Halomonas</taxon>
    </lineage>
</organism>
<dbReference type="RefSeq" id="WP_071945922.1">
    <property type="nucleotide sequence ID" value="NZ_CP018139.1"/>
</dbReference>
<dbReference type="Proteomes" id="UP000181985">
    <property type="component" value="Chromosome"/>
</dbReference>
<dbReference type="AlphaFoldDB" id="A0A1J0VJA9"/>
<dbReference type="InterPro" id="IPR029044">
    <property type="entry name" value="Nucleotide-diphossugar_trans"/>
</dbReference>
<proteinExistence type="predicted"/>
<evidence type="ECO:0000313" key="2">
    <source>
        <dbReference type="EMBL" id="APE32120.1"/>
    </source>
</evidence>
<name>A0A1J0VJA9_9GAMM</name>
<dbReference type="KEGG" id="hsi:BOX17_14870"/>
<dbReference type="InterPro" id="IPR001173">
    <property type="entry name" value="Glyco_trans_2-like"/>
</dbReference>
<dbReference type="OrthoDB" id="9802649at2"/>
<gene>
    <name evidence="2" type="ORF">BOX17_14870</name>
</gene>
<keyword evidence="3" id="KW-1185">Reference proteome</keyword>
<accession>A0A1J0VJA9</accession>
<dbReference type="GO" id="GO:0044010">
    <property type="term" value="P:single-species biofilm formation"/>
    <property type="evidence" value="ECO:0007669"/>
    <property type="project" value="TreeGrafter"/>
</dbReference>
<evidence type="ECO:0000313" key="3">
    <source>
        <dbReference type="Proteomes" id="UP000181985"/>
    </source>
</evidence>
<dbReference type="PANTHER" id="PTHR43685">
    <property type="entry name" value="GLYCOSYLTRANSFERASE"/>
    <property type="match status" value="1"/>
</dbReference>
<protein>
    <recommendedName>
        <fullName evidence="1">Glycosyltransferase 2-like domain-containing protein</fullName>
    </recommendedName>
</protein>
<evidence type="ECO:0000259" key="1">
    <source>
        <dbReference type="Pfam" id="PF00535"/>
    </source>
</evidence>
<reference evidence="3" key="1">
    <citation type="submission" date="2016-11" db="EMBL/GenBank/DDBJ databases">
        <title>Halolamina sediminis sp. nov., an extremely halophilic archaeon isolated from solar salt.</title>
        <authorList>
            <person name="Koh H.-W."/>
            <person name="Rani S."/>
            <person name="Park S.-J."/>
        </authorList>
    </citation>
    <scope>NUCLEOTIDE SEQUENCE [LARGE SCALE GENOMIC DNA]</scope>
    <source>
        <strain evidence="3">Hb3</strain>
    </source>
</reference>
<dbReference type="Gene3D" id="3.90.550.10">
    <property type="entry name" value="Spore Coat Polysaccharide Biosynthesis Protein SpsA, Chain A"/>
    <property type="match status" value="1"/>
</dbReference>
<dbReference type="InterPro" id="IPR050834">
    <property type="entry name" value="Glycosyltransf_2"/>
</dbReference>
<dbReference type="SUPFAM" id="SSF53448">
    <property type="entry name" value="Nucleotide-diphospho-sugar transferases"/>
    <property type="match status" value="1"/>
</dbReference>
<dbReference type="PANTHER" id="PTHR43685:SF2">
    <property type="entry name" value="GLYCOSYLTRANSFERASE 2-LIKE DOMAIN-CONTAINING PROTEIN"/>
    <property type="match status" value="1"/>
</dbReference>